<dbReference type="EMBL" id="AQOB01000002">
    <property type="protein sequence ID" value="EOQ39644.1"/>
    <property type="molecule type" value="Genomic_DNA"/>
</dbReference>
<accession>R8W4K1</accession>
<comment type="caution">
    <text evidence="1">The sequence shown here is derived from an EMBL/GenBank/DDBJ whole genome shotgun (WGS) entry which is preliminary data.</text>
</comment>
<gene>
    <name evidence="1" type="ORF">HMPREF1526_00338</name>
</gene>
<evidence type="ECO:0000313" key="1">
    <source>
        <dbReference type="EMBL" id="EOQ39644.1"/>
    </source>
</evidence>
<dbReference type="AlphaFoldDB" id="R8W4K1"/>
<sequence>MKQLIEVIKQVALAAVREDKPTEIVFGTVVTAQPLTVRLSQKRILGPDYLVVRASCEIQCPGEGCAPRCQCDVYQPGDKLILLRFQGGQRYLIFGKEGTL</sequence>
<dbReference type="HOGENOM" id="CLU_141610_1_1_9"/>
<dbReference type="InterPro" id="IPR022555">
    <property type="entry name" value="DUF2577"/>
</dbReference>
<organism evidence="1 2">
    <name type="scientific">Butyricicoccus pullicaecorum 1.2</name>
    <dbReference type="NCBI Taxonomy" id="1203606"/>
    <lineage>
        <taxon>Bacteria</taxon>
        <taxon>Bacillati</taxon>
        <taxon>Bacillota</taxon>
        <taxon>Clostridia</taxon>
        <taxon>Eubacteriales</taxon>
        <taxon>Butyricicoccaceae</taxon>
        <taxon>Butyricicoccus</taxon>
    </lineage>
</organism>
<proteinExistence type="predicted"/>
<dbReference type="Proteomes" id="UP000013981">
    <property type="component" value="Unassembled WGS sequence"/>
</dbReference>
<protein>
    <recommendedName>
        <fullName evidence="3">DUF2577 domain-containing protein</fullName>
    </recommendedName>
</protein>
<dbReference type="RefSeq" id="WP_016146547.1">
    <property type="nucleotide sequence ID" value="NZ_KB976103.1"/>
</dbReference>
<name>R8W4K1_9FIRM</name>
<keyword evidence="2" id="KW-1185">Reference proteome</keyword>
<dbReference type="OrthoDB" id="95576at2"/>
<dbReference type="PATRIC" id="fig|1203606.4.peg.310"/>
<dbReference type="Pfam" id="PF10844">
    <property type="entry name" value="DUF2577"/>
    <property type="match status" value="1"/>
</dbReference>
<reference evidence="1 2" key="1">
    <citation type="submission" date="2013-01" db="EMBL/GenBank/DDBJ databases">
        <title>The Genome Sequence of Butyricicoccus pullicaecorum 1.2.</title>
        <authorList>
            <consortium name="The Broad Institute Genome Sequencing Platform"/>
            <person name="Earl A."/>
            <person name="Ward D."/>
            <person name="Feldgarden M."/>
            <person name="Gevers D."/>
            <person name="Van Immerseel F."/>
            <person name="Eeckhaut V."/>
            <person name="Walker B."/>
            <person name="Young S.K."/>
            <person name="Zeng Q."/>
            <person name="Gargeya S."/>
            <person name="Fitzgerald M."/>
            <person name="Haas B."/>
            <person name="Abouelleil A."/>
            <person name="Alvarado L."/>
            <person name="Arachchi H.M."/>
            <person name="Berlin A.M."/>
            <person name="Chapman S.B."/>
            <person name="Dewar J."/>
            <person name="Goldberg J."/>
            <person name="Griggs A."/>
            <person name="Gujja S."/>
            <person name="Hansen M."/>
            <person name="Howarth C."/>
            <person name="Imamovic A."/>
            <person name="Larimer J."/>
            <person name="McCowan C."/>
            <person name="Murphy C."/>
            <person name="Neiman D."/>
            <person name="Pearson M."/>
            <person name="Priest M."/>
            <person name="Roberts A."/>
            <person name="Saif S."/>
            <person name="Shea T."/>
            <person name="Sisk P."/>
            <person name="Sykes S."/>
            <person name="Wortman J."/>
            <person name="Nusbaum C."/>
            <person name="Birren B."/>
        </authorList>
    </citation>
    <scope>NUCLEOTIDE SEQUENCE [LARGE SCALE GENOMIC DNA]</scope>
    <source>
        <strain evidence="1 2">1.2</strain>
    </source>
</reference>
<evidence type="ECO:0000313" key="2">
    <source>
        <dbReference type="Proteomes" id="UP000013981"/>
    </source>
</evidence>
<evidence type="ECO:0008006" key="3">
    <source>
        <dbReference type="Google" id="ProtNLM"/>
    </source>
</evidence>